<evidence type="ECO:0000313" key="2">
    <source>
        <dbReference type="Proteomes" id="UP001219584"/>
    </source>
</evidence>
<dbReference type="EMBL" id="CP121464">
    <property type="protein sequence ID" value="WFR79606.1"/>
    <property type="molecule type" value="Genomic_DNA"/>
</dbReference>
<dbReference type="SUPFAM" id="SSF101936">
    <property type="entry name" value="DNA-binding pseudobarrel domain"/>
    <property type="match status" value="1"/>
</dbReference>
<accession>A0ABY8I405</accession>
<evidence type="ECO:0000313" key="1">
    <source>
        <dbReference type="EMBL" id="WFR79606.1"/>
    </source>
</evidence>
<organism evidence="1 2">
    <name type="scientific">Janthinobacterium rivuli</name>
    <dbReference type="NCBI Taxonomy" id="2751478"/>
    <lineage>
        <taxon>Bacteria</taxon>
        <taxon>Pseudomonadati</taxon>
        <taxon>Pseudomonadota</taxon>
        <taxon>Betaproteobacteria</taxon>
        <taxon>Burkholderiales</taxon>
        <taxon>Oxalobacteraceae</taxon>
        <taxon>Janthinobacterium</taxon>
    </lineage>
</organism>
<sequence>MMKLGCLIASNDWEAPFFKVLAKNDTGEGKGHQAGVLIPKSLRQYFPQLSGVTSSRQPTIDQRVNAELYIGEQFLSIVDTRYQYQSWSDTRSHEARLTDQLGPIHRIAQRGDVLVMQRSTLTENLFRLTLVKKSGQYFELVRPAIGRRRWGPL</sequence>
<dbReference type="RefSeq" id="WP_278317273.1">
    <property type="nucleotide sequence ID" value="NZ_CP121464.1"/>
</dbReference>
<gene>
    <name evidence="1" type="ORF">P9875_00035</name>
</gene>
<keyword evidence="2" id="KW-1185">Reference proteome</keyword>
<name>A0ABY8I405_9BURK</name>
<dbReference type="Gene3D" id="2.40.330.10">
    <property type="entry name" value="DNA-binding pseudobarrel domain"/>
    <property type="match status" value="1"/>
</dbReference>
<dbReference type="InterPro" id="IPR015300">
    <property type="entry name" value="DNA-bd_pseudobarrel_sf"/>
</dbReference>
<dbReference type="Proteomes" id="UP001219584">
    <property type="component" value="Chromosome"/>
</dbReference>
<proteinExistence type="predicted"/>
<reference evidence="1 2" key="1">
    <citation type="submission" date="2023-04" db="EMBL/GenBank/DDBJ databases">
        <title>Nanopore sequencing of Janthinobacterium from water.</title>
        <authorList>
            <person name="Ciuchcinski K."/>
            <person name="Rokowska A."/>
            <person name="Dziewit L."/>
        </authorList>
    </citation>
    <scope>NUCLEOTIDE SEQUENCE [LARGE SCALE GENOMIC DNA]</scope>
    <source>
        <strain evidence="1 2">DEMB2</strain>
    </source>
</reference>
<protein>
    <submittedName>
        <fullName evidence="1">EcoRII N-terminal effector-binding domain-containing protein</fullName>
    </submittedName>
</protein>